<organism evidence="3 4">
    <name type="scientific">Candidatus Fimimorpha faecalis</name>
    <dbReference type="NCBI Taxonomy" id="2840824"/>
    <lineage>
        <taxon>Bacteria</taxon>
        <taxon>Bacillati</taxon>
        <taxon>Bacillota</taxon>
        <taxon>Clostridia</taxon>
        <taxon>Eubacteriales</taxon>
        <taxon>Candidatus Fimimorpha</taxon>
    </lineage>
</organism>
<proteinExistence type="predicted"/>
<dbReference type="InterPro" id="IPR050695">
    <property type="entry name" value="N-acetylmuramoyl_amidase_3"/>
</dbReference>
<dbReference type="Proteomes" id="UP000824201">
    <property type="component" value="Unassembled WGS sequence"/>
</dbReference>
<reference evidence="3" key="2">
    <citation type="journal article" date="2021" name="PeerJ">
        <title>Extensive microbial diversity within the chicken gut microbiome revealed by metagenomics and culture.</title>
        <authorList>
            <person name="Gilroy R."/>
            <person name="Ravi A."/>
            <person name="Getino M."/>
            <person name="Pursley I."/>
            <person name="Horton D.L."/>
            <person name="Alikhan N.F."/>
            <person name="Baker D."/>
            <person name="Gharbi K."/>
            <person name="Hall N."/>
            <person name="Watson M."/>
            <person name="Adriaenssens E.M."/>
            <person name="Foster-Nyarko E."/>
            <person name="Jarju S."/>
            <person name="Secka A."/>
            <person name="Antonio M."/>
            <person name="Oren A."/>
            <person name="Chaudhuri R.R."/>
            <person name="La Ragione R."/>
            <person name="Hildebrand F."/>
            <person name="Pallen M.J."/>
        </authorList>
    </citation>
    <scope>NUCLEOTIDE SEQUENCE</scope>
    <source>
        <strain evidence="3">ChiW13-3771</strain>
    </source>
</reference>
<dbReference type="InterPro" id="IPR002508">
    <property type="entry name" value="MurNAc-LAA_cat"/>
</dbReference>
<name>A0A9D1ECQ8_9FIRM</name>
<comment type="caution">
    <text evidence="3">The sequence shown here is derived from an EMBL/GenBank/DDBJ whole genome shotgun (WGS) entry which is preliminary data.</text>
</comment>
<dbReference type="GO" id="GO:0008745">
    <property type="term" value="F:N-acetylmuramoyl-L-alanine amidase activity"/>
    <property type="evidence" value="ECO:0007669"/>
    <property type="project" value="InterPro"/>
</dbReference>
<gene>
    <name evidence="3" type="ORF">IAC96_02430</name>
</gene>
<evidence type="ECO:0000256" key="1">
    <source>
        <dbReference type="ARBA" id="ARBA00022801"/>
    </source>
</evidence>
<protein>
    <submittedName>
        <fullName evidence="3">N-acetylmuramoyl-L-alanine amidase</fullName>
    </submittedName>
</protein>
<dbReference type="AlphaFoldDB" id="A0A9D1ECQ8"/>
<evidence type="ECO:0000259" key="2">
    <source>
        <dbReference type="SMART" id="SM00646"/>
    </source>
</evidence>
<dbReference type="PANTHER" id="PTHR30404">
    <property type="entry name" value="N-ACETYLMURAMOYL-L-ALANINE AMIDASE"/>
    <property type="match status" value="1"/>
</dbReference>
<feature type="domain" description="MurNAc-LAA" evidence="2">
    <location>
        <begin position="110"/>
        <end position="222"/>
    </location>
</feature>
<dbReference type="Gene3D" id="3.40.630.40">
    <property type="entry name" value="Zn-dependent exopeptidases"/>
    <property type="match status" value="1"/>
</dbReference>
<reference evidence="3" key="1">
    <citation type="submission" date="2020-10" db="EMBL/GenBank/DDBJ databases">
        <authorList>
            <person name="Gilroy R."/>
        </authorList>
    </citation>
    <scope>NUCLEOTIDE SEQUENCE</scope>
    <source>
        <strain evidence="3">ChiW13-3771</strain>
    </source>
</reference>
<dbReference type="EMBL" id="DVHN01000028">
    <property type="protein sequence ID" value="HIR87785.1"/>
    <property type="molecule type" value="Genomic_DNA"/>
</dbReference>
<dbReference type="Pfam" id="PF01520">
    <property type="entry name" value="Amidase_3"/>
    <property type="match status" value="1"/>
</dbReference>
<evidence type="ECO:0000313" key="3">
    <source>
        <dbReference type="EMBL" id="HIR87785.1"/>
    </source>
</evidence>
<sequence>MKKKGFLEFTMTILLLAGAFFLPRESAQMIQSAATDPITVLIDVGHGGADSGKVGVNGALEKDINLQISLRLQSLLREAGINALLTRDTDKGLYQETDSNKKLADMKARIQMMTDVDADIVVSIHQNSYSKSSVSGAQVFYYTSSDQGEQLAQAIQDGFDYALGDRNTRSIKANKDYYILVHSPIVSVICECGFLSNPEEADLLTTSDYQQKIAQSICNGILNYFKNSNSSTLS</sequence>
<dbReference type="SMART" id="SM00646">
    <property type="entry name" value="Ami_3"/>
    <property type="match status" value="1"/>
</dbReference>
<accession>A0A9D1ECQ8</accession>
<dbReference type="SUPFAM" id="SSF53187">
    <property type="entry name" value="Zn-dependent exopeptidases"/>
    <property type="match status" value="1"/>
</dbReference>
<dbReference type="GO" id="GO:0009253">
    <property type="term" value="P:peptidoglycan catabolic process"/>
    <property type="evidence" value="ECO:0007669"/>
    <property type="project" value="InterPro"/>
</dbReference>
<dbReference type="PANTHER" id="PTHR30404:SF0">
    <property type="entry name" value="N-ACETYLMURAMOYL-L-ALANINE AMIDASE AMIC"/>
    <property type="match status" value="1"/>
</dbReference>
<dbReference type="GO" id="GO:0030288">
    <property type="term" value="C:outer membrane-bounded periplasmic space"/>
    <property type="evidence" value="ECO:0007669"/>
    <property type="project" value="TreeGrafter"/>
</dbReference>
<evidence type="ECO:0000313" key="4">
    <source>
        <dbReference type="Proteomes" id="UP000824201"/>
    </source>
</evidence>
<keyword evidence="1" id="KW-0378">Hydrolase</keyword>
<dbReference type="CDD" id="cd02696">
    <property type="entry name" value="MurNAc-LAA"/>
    <property type="match status" value="1"/>
</dbReference>